<evidence type="ECO:0000256" key="2">
    <source>
        <dbReference type="ARBA" id="ARBA00007313"/>
    </source>
</evidence>
<evidence type="ECO:0000313" key="20">
    <source>
        <dbReference type="Proteomes" id="UP000007797"/>
    </source>
</evidence>
<feature type="transmembrane region" description="Helical" evidence="10">
    <location>
        <begin position="1845"/>
        <end position="1866"/>
    </location>
</feature>
<dbReference type="InterPro" id="IPR008964">
    <property type="entry name" value="Invasin/intimin_cell_adhesion"/>
</dbReference>
<keyword evidence="7" id="KW-0325">Glycoprotein</keyword>
<dbReference type="Pfam" id="PF22969">
    <property type="entry name" value="Ig_NUP210_2nd"/>
    <property type="match status" value="1"/>
</dbReference>
<keyword evidence="8" id="KW-0539">Nucleus</keyword>
<dbReference type="InterPro" id="IPR055096">
    <property type="entry name" value="Ig_NUP210_1st"/>
</dbReference>
<comment type="subcellular location">
    <subcellularLocation>
        <location evidence="1">Nucleus membrane</location>
        <topology evidence="1">Single-pass membrane protein</topology>
    </subcellularLocation>
</comment>
<dbReference type="EMBL" id="GL883009">
    <property type="protein sequence ID" value="EGG22364.1"/>
    <property type="molecule type" value="Genomic_DNA"/>
</dbReference>
<feature type="domain" description="NUP210 Ig-like" evidence="15">
    <location>
        <begin position="948"/>
        <end position="1016"/>
    </location>
</feature>
<dbReference type="OMA" id="HNMYEGT"/>
<reference evidence="20" key="1">
    <citation type="journal article" date="2011" name="Genome Res.">
        <title>Phylogeny-wide analysis of social amoeba genomes highlights ancient origins for complex intercellular communication.</title>
        <authorList>
            <person name="Heidel A.J."/>
            <person name="Lawal H.M."/>
            <person name="Felder M."/>
            <person name="Schilde C."/>
            <person name="Helps N.R."/>
            <person name="Tunggal B."/>
            <person name="Rivero F."/>
            <person name="John U."/>
            <person name="Schleicher M."/>
            <person name="Eichinger L."/>
            <person name="Platzer M."/>
            <person name="Noegel A.A."/>
            <person name="Schaap P."/>
            <person name="Gloeckner G."/>
        </authorList>
    </citation>
    <scope>NUCLEOTIDE SEQUENCE [LARGE SCALE GENOMIC DNA]</scope>
    <source>
        <strain evidence="20">SH3</strain>
    </source>
</reference>
<evidence type="ECO:0000256" key="4">
    <source>
        <dbReference type="ARBA" id="ARBA00022729"/>
    </source>
</evidence>
<evidence type="ECO:0000313" key="19">
    <source>
        <dbReference type="EMBL" id="EGG22364.1"/>
    </source>
</evidence>
<evidence type="ECO:0000259" key="15">
    <source>
        <dbReference type="Pfam" id="PF24902"/>
    </source>
</evidence>
<evidence type="ECO:0000256" key="9">
    <source>
        <dbReference type="SAM" id="MobiDB-lite"/>
    </source>
</evidence>
<dbReference type="KEGG" id="dfa:DFA_04482"/>
<feature type="compositionally biased region" description="Polar residues" evidence="9">
    <location>
        <begin position="1906"/>
        <end position="1937"/>
    </location>
</feature>
<evidence type="ECO:0000259" key="14">
    <source>
        <dbReference type="Pfam" id="PF22969"/>
    </source>
</evidence>
<evidence type="ECO:0000256" key="10">
    <source>
        <dbReference type="SAM" id="Phobius"/>
    </source>
</evidence>
<dbReference type="Pfam" id="PF26181">
    <property type="entry name" value="Ig_NUP210_13th"/>
    <property type="match status" value="1"/>
</dbReference>
<feature type="domain" description="NUP210 Ig-like" evidence="13">
    <location>
        <begin position="137"/>
        <end position="188"/>
    </location>
</feature>
<dbReference type="InterPro" id="IPR045197">
    <property type="entry name" value="NUP210-like"/>
</dbReference>
<feature type="domain" description="NUP210 fourth Ig-like" evidence="17">
    <location>
        <begin position="415"/>
        <end position="493"/>
    </location>
</feature>
<evidence type="ECO:0000259" key="13">
    <source>
        <dbReference type="Pfam" id="PF22967"/>
    </source>
</evidence>
<feature type="region of interest" description="Disordered" evidence="9">
    <location>
        <begin position="1878"/>
        <end position="1946"/>
    </location>
</feature>
<dbReference type="Pfam" id="PF22967">
    <property type="entry name" value="Ig_NUP210_1st"/>
    <property type="match status" value="2"/>
</dbReference>
<dbReference type="Pfam" id="PF26182">
    <property type="entry name" value="Ig_NUP210_5th"/>
    <property type="match status" value="1"/>
</dbReference>
<dbReference type="InterPro" id="IPR055099">
    <property type="entry name" value="Ig_NUP210_7th"/>
</dbReference>
<sequence length="1946" mass="215948">MSKGHSTVFRCLCDEIIGGCDDISLERYMMKMSIISKRVIIISSLLLLLFISLSSSSTLSSSTSEEIGISVVSLLLPYTQSKAQVYYKLEAKNGCFDWTTNNPELLSLDIQYESQSAASCDQPNQQPIQPIQPINDLTTLLLLEENQEKCSKSVLVGVKSGFSERLSTLIIAEEKSTGVKLRCEVFVDRISQIGIKSTTRTMYKDSVEVLEVQALDSQGNIFSTILGVEFEWTVSSGTILQIVPFKDHKMTNNPVLLSMEQRGLQSSQVLVQGIDTGRAEITVKLTEQNYKPVKPTSVVISVLEPLSLNPSQLLYVIPGTQIQYILQSEKRNQIEKINMPNSQYLWSTNNNKVGVVDNSGLFMAINFGKTDLTVQHVDMSENRAHTSIHVVNPSYLAIKVEALNLPNGQTAPVTNWNLIQGKNYTLIVELYDASGHKIYNSDISYNVEISKDYFQPISSSSVQSKTPSDHYHIKPILDGSTIIKASLLKIYDPKVGKFINLINPIMVEQELIISKQIKIEPNTVYLPFVNKNTQQYQFKAIGGLGEYNWYTNNRSLIDIDQQGIIQTTFKKGSGKVIVVDKKNPHNRDEGQVHIVDPSLIEFVPSKVEVEIGQPLVLSTIVKTLTHGFDNCSVVDLSWKLQDSKIFSINPVTQDQQKLTANYCSSKQITPIREGNTLVTVELGETMKAQQRIFAYPPLRLDKDEALVTLGSSVDIQHQGGPEQWYLEPKSFFQQVDAENPASVKIQIINPSSFRVTCLAHGEQYITLCVGNKPTTTNPFPAQPCVKLFYNCQLPKSLKLIMNQENININNNNNNNNDCKDLITSSTSSSSTSENILKIRNNRQLELSIQVYDQNGKEFTNHSTLSYDWSTTSGKNLDQLQLVEFNQPNSKKSMNQLILFDRIGKTMIFGKMVGYNIDMLNHERITTYNPIQPLVGQLELELLSNILLDPQSTTIYLSNKNQIPLQVIGGSRHFTLSSNNTKIATLEKKLDQIRLLPIYPGYLKVTINDNCLESTSSSVVLISDVNAINVRVEELISIGKSIDLELEALASDGQEFSKDQYQFINFIPHIDNPSVLEVVPNPSLADPKKYIVKGIDSGVATLTFSSHNPQTGQTVTSRAIQITVYPPFTISPHTLHLVPGSHFQIQPQGGVARQVITFASTNPSVASIGRDISGELIAHGIGEATITASSHYVDRDAKKIFIGQDQLTVTVKNMTGINLHSTINRLVVGNELKLRVVGDNGETPFTYGTVDLAFGWECLDHSIVQLAPIYSNTTVEMEASFSVRVIGRQAGSTQVIVYAYHPTSGDRSKRIFQSPPFQIDVISAPAFPTHSILLMPNSHYETTTKTKNLQYNNLVLLDNNQQTNQVCANQLIVQSQNKLLTNDRVGHCYLEVVRDGRIDTTSLIKVSTKLVAHLELVPIHSTSMVLPIGATATFGLYLRDDLGDTFTDYGAIHKAIKAELSNVGIISVNIEPNDDDEHSGTVKNPPLLVQIQGLNVGLVTLRISYKSIDDYIKIFVGRLIEPDVPVLHVGASLQLSLATNLLSMRGYSVPQPGDRIWTSSNANVLQIDSATGRATANPQKAGQAIISYTRNPSSQVSVLVSRVETIKLENPNQVVINGNSEQYVYPLRFFASNGQEFTQPKDSSAIEQNYNCQCSVQQSMYASATCIRGTTPSTYHNYSCIIRTVSGEQPASTNLDHLSLQITVSNNEKTYVAEQIYNIPFENSFRIIYKSNTNLSPSNPSLHLKIQVNSHSSNQLFINEQGGGEKKLLSITQVASSTPNVHEYIITPLDQKVSFSQPIPIHIGNSNQKVKGSTILVNFNVNEPKNNNNNNNNSTESSSFIPYTTLGRVLVAIGIALLTFLGTIYYNQKPRTTIEVKTPLRHNNNNNNNNNNAPPPSPFRSPIPNNLGSSSLHQSSYQPPQQFNSPIRSDSSLNNSIYNFDRSRFNR</sequence>
<dbReference type="InterPro" id="IPR056899">
    <property type="entry name" value="Ig_NUP210_9th"/>
</dbReference>
<dbReference type="InterPro" id="IPR056898">
    <property type="entry name" value="Ig_NUP210_6th"/>
</dbReference>
<dbReference type="SUPFAM" id="SSF49373">
    <property type="entry name" value="Invasin/intimin cell-adhesion fragments"/>
    <property type="match status" value="2"/>
</dbReference>
<dbReference type="Pfam" id="PF24935">
    <property type="entry name" value="Ig_NUP210_6th"/>
    <property type="match status" value="1"/>
</dbReference>
<organism evidence="19 20">
    <name type="scientific">Cavenderia fasciculata</name>
    <name type="common">Slime mold</name>
    <name type="synonym">Dictyostelium fasciculatum</name>
    <dbReference type="NCBI Taxonomy" id="261658"/>
    <lineage>
        <taxon>Eukaryota</taxon>
        <taxon>Amoebozoa</taxon>
        <taxon>Evosea</taxon>
        <taxon>Eumycetozoa</taxon>
        <taxon>Dictyostelia</taxon>
        <taxon>Acytosteliales</taxon>
        <taxon>Cavenderiaceae</taxon>
        <taxon>Cavenderia</taxon>
    </lineage>
</organism>
<dbReference type="GO" id="GO:0031965">
    <property type="term" value="C:nuclear membrane"/>
    <property type="evidence" value="ECO:0007669"/>
    <property type="project" value="UniProtKB-SubCell"/>
</dbReference>
<feature type="domain" description="NUP210 Ig-like" evidence="13">
    <location>
        <begin position="69"/>
        <end position="122"/>
    </location>
</feature>
<feature type="domain" description="NUP210 Ig-like" evidence="18">
    <location>
        <begin position="1213"/>
        <end position="1300"/>
    </location>
</feature>
<dbReference type="InterPro" id="IPR056897">
    <property type="entry name" value="Ig_NUP210_4th"/>
</dbReference>
<keyword evidence="20" id="KW-1185">Reference proteome</keyword>
<name>F4PPQ1_CACFS</name>
<dbReference type="STRING" id="1054147.F4PPQ1"/>
<feature type="transmembrane region" description="Helical" evidence="10">
    <location>
        <begin position="39"/>
        <end position="59"/>
    </location>
</feature>
<evidence type="ECO:0000256" key="5">
    <source>
        <dbReference type="ARBA" id="ARBA00022989"/>
    </source>
</evidence>
<dbReference type="GO" id="GO:0070762">
    <property type="term" value="C:nuclear pore transmembrane ring"/>
    <property type="evidence" value="ECO:0007669"/>
    <property type="project" value="EnsemblProtists"/>
</dbReference>
<feature type="compositionally biased region" description="Low complexity" evidence="9">
    <location>
        <begin position="1882"/>
        <end position="1891"/>
    </location>
</feature>
<feature type="domain" description="NUP210 Ig-like" evidence="12">
    <location>
        <begin position="306"/>
        <end position="393"/>
    </location>
</feature>
<dbReference type="PANTHER" id="PTHR23019:SF0">
    <property type="entry name" value="NUCLEAR PORE MEMBRANE GLYCOPROTEIN 210"/>
    <property type="match status" value="1"/>
</dbReference>
<evidence type="ECO:0000256" key="1">
    <source>
        <dbReference type="ARBA" id="ARBA00004590"/>
    </source>
</evidence>
<evidence type="ECO:0000259" key="16">
    <source>
        <dbReference type="Pfam" id="PF24935"/>
    </source>
</evidence>
<dbReference type="Gene3D" id="2.60.40.1080">
    <property type="match status" value="1"/>
</dbReference>
<proteinExistence type="inferred from homology"/>
<evidence type="ECO:0000259" key="11">
    <source>
        <dbReference type="Pfam" id="PF22962"/>
    </source>
</evidence>
<evidence type="ECO:0000259" key="18">
    <source>
        <dbReference type="Pfam" id="PF26181"/>
    </source>
</evidence>
<feature type="domain" description="NUP210 Ig-like" evidence="16">
    <location>
        <begin position="600"/>
        <end position="682"/>
    </location>
</feature>
<protein>
    <submittedName>
        <fullName evidence="19">Nucleoporin</fullName>
    </submittedName>
</protein>
<evidence type="ECO:0000259" key="12">
    <source>
        <dbReference type="Pfam" id="PF22963"/>
    </source>
</evidence>
<dbReference type="Proteomes" id="UP000007797">
    <property type="component" value="Unassembled WGS sequence"/>
</dbReference>
<keyword evidence="5 10" id="KW-1133">Transmembrane helix</keyword>
<dbReference type="InterPro" id="IPR055097">
    <property type="entry name" value="Ig_NUP210_2nd"/>
</dbReference>
<dbReference type="GeneID" id="14874310"/>
<accession>F4PPQ1</accession>
<comment type="similarity">
    <text evidence="2">Belongs to the NUP210 family.</text>
</comment>
<dbReference type="InterPro" id="IPR055098">
    <property type="entry name" value="Ig_NUP210_3rd"/>
</dbReference>
<dbReference type="RefSeq" id="XP_004360215.1">
    <property type="nucleotide sequence ID" value="XM_004360158.1"/>
</dbReference>
<evidence type="ECO:0000256" key="6">
    <source>
        <dbReference type="ARBA" id="ARBA00023136"/>
    </source>
</evidence>
<dbReference type="Pfam" id="PF22962">
    <property type="entry name" value="Ig_NUP210_7th"/>
    <property type="match status" value="1"/>
</dbReference>
<keyword evidence="3 10" id="KW-0812">Transmembrane</keyword>
<keyword evidence="4" id="KW-0732">Signal</keyword>
<dbReference type="Pfam" id="PF24902">
    <property type="entry name" value="Ig_NUP210_9th"/>
    <property type="match status" value="1"/>
</dbReference>
<feature type="domain" description="NUP210 Ig-like" evidence="14">
    <location>
        <begin position="197"/>
        <end position="295"/>
    </location>
</feature>
<dbReference type="InterPro" id="IPR058779">
    <property type="entry name" value="Ig_NUP210_13th"/>
</dbReference>
<feature type="domain" description="NUP210 Ig-like" evidence="11">
    <location>
        <begin position="701"/>
        <end position="792"/>
    </location>
</feature>
<dbReference type="OrthoDB" id="16413at2759"/>
<evidence type="ECO:0000256" key="7">
    <source>
        <dbReference type="ARBA" id="ARBA00023180"/>
    </source>
</evidence>
<dbReference type="PANTHER" id="PTHR23019">
    <property type="entry name" value="NUCLEAR PORE MEMBRANE GLYCOPROTEIN GP210-RELATED"/>
    <property type="match status" value="1"/>
</dbReference>
<dbReference type="Pfam" id="PF22963">
    <property type="entry name" value="Ig_NUP210_3rd"/>
    <property type="match status" value="1"/>
</dbReference>
<gene>
    <name evidence="19" type="primary">nup210</name>
    <name evidence="19" type="ORF">DFA_04482</name>
</gene>
<evidence type="ECO:0000256" key="8">
    <source>
        <dbReference type="ARBA" id="ARBA00023242"/>
    </source>
</evidence>
<dbReference type="Pfam" id="PF24991">
    <property type="entry name" value="Ig_NUP210_4th"/>
    <property type="match status" value="1"/>
</dbReference>
<evidence type="ECO:0000259" key="17">
    <source>
        <dbReference type="Pfam" id="PF24991"/>
    </source>
</evidence>
<evidence type="ECO:0000256" key="3">
    <source>
        <dbReference type="ARBA" id="ARBA00022692"/>
    </source>
</evidence>
<keyword evidence="6 10" id="KW-0472">Membrane</keyword>